<dbReference type="EMBL" id="LT853696">
    <property type="protein sequence ID" value="SMQ51336.1"/>
    <property type="molecule type" value="Genomic_DNA"/>
</dbReference>
<dbReference type="Proteomes" id="UP000215127">
    <property type="component" value="Chromosome 5"/>
</dbReference>
<dbReference type="Pfam" id="PF02656">
    <property type="entry name" value="DUF202"/>
    <property type="match status" value="1"/>
</dbReference>
<sequence>MKHIPERRSYEPSGDVPSIPEPEPAHLHSGDSSDDEREATELRDVWRPAVRRNVRPAHWYDGLQRWWKRNVYLSVPHVDCRDHLANERTFLGYLRTSLALSIMGIIIAQFWRLQHAPNPNPVFGYFIVSVPLAAILQVAALCTALLGGIRFWRQQTAMARGKVWAGGWETMVIGCGVMALLLGLFAVHVGISAHKT</sequence>
<feature type="compositionally biased region" description="Basic and acidic residues" evidence="5">
    <location>
        <begin position="1"/>
        <end position="10"/>
    </location>
</feature>
<keyword evidence="3 6" id="KW-1133">Transmembrane helix</keyword>
<organism evidence="8 9">
    <name type="scientific">Zymoseptoria tritici (strain ST99CH_3D7)</name>
    <dbReference type="NCBI Taxonomy" id="1276538"/>
    <lineage>
        <taxon>Eukaryota</taxon>
        <taxon>Fungi</taxon>
        <taxon>Dikarya</taxon>
        <taxon>Ascomycota</taxon>
        <taxon>Pezizomycotina</taxon>
        <taxon>Dothideomycetes</taxon>
        <taxon>Dothideomycetidae</taxon>
        <taxon>Mycosphaerellales</taxon>
        <taxon>Mycosphaerellaceae</taxon>
        <taxon>Zymoseptoria</taxon>
    </lineage>
</organism>
<feature type="transmembrane region" description="Helical" evidence="6">
    <location>
        <begin position="170"/>
        <end position="191"/>
    </location>
</feature>
<evidence type="ECO:0000313" key="9">
    <source>
        <dbReference type="Proteomes" id="UP000215127"/>
    </source>
</evidence>
<evidence type="ECO:0000313" key="8">
    <source>
        <dbReference type="EMBL" id="SMQ51336.1"/>
    </source>
</evidence>
<name>A0A1X7RV74_ZYMT9</name>
<dbReference type="InterPro" id="IPR003807">
    <property type="entry name" value="DUF202"/>
</dbReference>
<protein>
    <recommendedName>
        <fullName evidence="7">DUF202 domain-containing protein</fullName>
    </recommendedName>
</protein>
<evidence type="ECO:0000259" key="7">
    <source>
        <dbReference type="Pfam" id="PF02656"/>
    </source>
</evidence>
<evidence type="ECO:0000256" key="4">
    <source>
        <dbReference type="ARBA" id="ARBA00023136"/>
    </source>
</evidence>
<dbReference type="InterPro" id="IPR052053">
    <property type="entry name" value="IM_YidH-like"/>
</dbReference>
<keyword evidence="2 6" id="KW-0812">Transmembrane</keyword>
<proteinExistence type="predicted"/>
<feature type="domain" description="DUF202" evidence="7">
    <location>
        <begin position="81"/>
        <end position="156"/>
    </location>
</feature>
<keyword evidence="9" id="KW-1185">Reference proteome</keyword>
<evidence type="ECO:0000256" key="3">
    <source>
        <dbReference type="ARBA" id="ARBA00022989"/>
    </source>
</evidence>
<evidence type="ECO:0000256" key="5">
    <source>
        <dbReference type="SAM" id="MobiDB-lite"/>
    </source>
</evidence>
<evidence type="ECO:0000256" key="1">
    <source>
        <dbReference type="ARBA" id="ARBA00004127"/>
    </source>
</evidence>
<dbReference type="PANTHER" id="PTHR34187:SF1">
    <property type="entry name" value="DUF202 DOMAIN-CONTAINING PROTEIN"/>
    <property type="match status" value="1"/>
</dbReference>
<dbReference type="AlphaFoldDB" id="A0A1X7RV74"/>
<evidence type="ECO:0000256" key="6">
    <source>
        <dbReference type="SAM" id="Phobius"/>
    </source>
</evidence>
<feature type="transmembrane region" description="Helical" evidence="6">
    <location>
        <begin position="123"/>
        <end position="149"/>
    </location>
</feature>
<evidence type="ECO:0000256" key="2">
    <source>
        <dbReference type="ARBA" id="ARBA00022692"/>
    </source>
</evidence>
<accession>A0A1X7RV74</accession>
<gene>
    <name evidence="8" type="ORF">ZT3D7_G6489</name>
</gene>
<dbReference type="PANTHER" id="PTHR34187">
    <property type="entry name" value="FGR18P"/>
    <property type="match status" value="1"/>
</dbReference>
<reference evidence="8 9" key="1">
    <citation type="submission" date="2016-06" db="EMBL/GenBank/DDBJ databases">
        <authorList>
            <person name="Kjaerup R.B."/>
            <person name="Dalgaard T.S."/>
            <person name="Juul-Madsen H.R."/>
        </authorList>
    </citation>
    <scope>NUCLEOTIDE SEQUENCE [LARGE SCALE GENOMIC DNA]</scope>
</reference>
<dbReference type="STRING" id="1276538.A0A1X7RV74"/>
<feature type="region of interest" description="Disordered" evidence="5">
    <location>
        <begin position="1"/>
        <end position="40"/>
    </location>
</feature>
<dbReference type="GO" id="GO:0012505">
    <property type="term" value="C:endomembrane system"/>
    <property type="evidence" value="ECO:0007669"/>
    <property type="project" value="UniProtKB-SubCell"/>
</dbReference>
<comment type="subcellular location">
    <subcellularLocation>
        <location evidence="1">Endomembrane system</location>
        <topology evidence="1">Multi-pass membrane protein</topology>
    </subcellularLocation>
</comment>
<feature type="transmembrane region" description="Helical" evidence="6">
    <location>
        <begin position="90"/>
        <end position="111"/>
    </location>
</feature>
<keyword evidence="4 6" id="KW-0472">Membrane</keyword>